<keyword evidence="2" id="KW-1185">Reference proteome</keyword>
<evidence type="ECO:0000313" key="2">
    <source>
        <dbReference type="Proteomes" id="UP001432216"/>
    </source>
</evidence>
<reference evidence="1 2" key="1">
    <citation type="submission" date="2024-01" db="EMBL/GenBank/DDBJ databases">
        <title>Comparative genomics of Cryptococcus and Kwoniella reveals pathogenesis evolution and contrasting modes of karyotype evolution via chromosome fusion or intercentromeric recombination.</title>
        <authorList>
            <person name="Coelho M.A."/>
            <person name="David-Palma M."/>
            <person name="Shea T."/>
            <person name="Bowers K."/>
            <person name="McGinley-Smith S."/>
            <person name="Mohammad A.W."/>
            <person name="Gnirke A."/>
            <person name="Yurkov A.M."/>
            <person name="Nowrousian M."/>
            <person name="Sun S."/>
            <person name="Cuomo C.A."/>
            <person name="Heitman J."/>
        </authorList>
    </citation>
    <scope>NUCLEOTIDE SEQUENCE [LARGE SCALE GENOMIC DNA]</scope>
    <source>
        <strain evidence="1 2">7685027</strain>
    </source>
</reference>
<sequence>MPSPHLRLACRKQTPFSTFSVQAAVQSHHWEFGFHLQNFLNYKSKLLRKFSKADFNQAKLDLKVYIMKH</sequence>
<evidence type="ECO:0000313" key="1">
    <source>
        <dbReference type="EMBL" id="WVO23334.1"/>
    </source>
</evidence>
<organism evidence="1 2">
    <name type="scientific">Cryptococcus decagattii</name>
    <dbReference type="NCBI Taxonomy" id="1859122"/>
    <lineage>
        <taxon>Eukaryota</taxon>
        <taxon>Fungi</taxon>
        <taxon>Dikarya</taxon>
        <taxon>Basidiomycota</taxon>
        <taxon>Agaricomycotina</taxon>
        <taxon>Tremellomycetes</taxon>
        <taxon>Tremellales</taxon>
        <taxon>Cryptococcaceae</taxon>
        <taxon>Cryptococcus</taxon>
        <taxon>Cryptococcus gattii species complex</taxon>
    </lineage>
</organism>
<accession>A0ABZ2AY21</accession>
<dbReference type="EMBL" id="CP143812">
    <property type="protein sequence ID" value="WVO23334.1"/>
    <property type="molecule type" value="Genomic_DNA"/>
</dbReference>
<name>A0ABZ2AY21_9TREE</name>
<gene>
    <name evidence="1" type="ORF">IAS62_004684</name>
</gene>
<dbReference type="Proteomes" id="UP001432216">
    <property type="component" value="Chromosome 7"/>
</dbReference>
<dbReference type="RefSeq" id="XP_064722573.1">
    <property type="nucleotide sequence ID" value="XM_064866501.1"/>
</dbReference>
<dbReference type="GeneID" id="89991456"/>
<protein>
    <submittedName>
        <fullName evidence="1">Uncharacterized protein</fullName>
    </submittedName>
</protein>
<proteinExistence type="predicted"/>